<sequence length="142" mass="16074">MIAQKGLFLILLATILIIISICALSLPRYVEIYAINHEETLPDFDSSNKSTINPEVPISNVNKEPELTNENSRMEIVVGANGKPKKYLNAHYYAEYLKILREQHNLMFHDIIHKADLAVANTNVYSVTLKPQLAPSNDPHDY</sequence>
<dbReference type="AlphaFoldDB" id="A0A9N9JTY9"/>
<protein>
    <submittedName>
        <fullName evidence="1">15143_t:CDS:1</fullName>
    </submittedName>
</protein>
<evidence type="ECO:0000313" key="2">
    <source>
        <dbReference type="Proteomes" id="UP000789405"/>
    </source>
</evidence>
<dbReference type="EMBL" id="CAJVPY010030909">
    <property type="protein sequence ID" value="CAG8795940.1"/>
    <property type="molecule type" value="Genomic_DNA"/>
</dbReference>
<evidence type="ECO:0000313" key="1">
    <source>
        <dbReference type="EMBL" id="CAG8795940.1"/>
    </source>
</evidence>
<name>A0A9N9JTY9_9GLOM</name>
<comment type="caution">
    <text evidence="1">The sequence shown here is derived from an EMBL/GenBank/DDBJ whole genome shotgun (WGS) entry which is preliminary data.</text>
</comment>
<reference evidence="1" key="1">
    <citation type="submission" date="2021-06" db="EMBL/GenBank/DDBJ databases">
        <authorList>
            <person name="Kallberg Y."/>
            <person name="Tangrot J."/>
            <person name="Rosling A."/>
        </authorList>
    </citation>
    <scope>NUCLEOTIDE SEQUENCE</scope>
    <source>
        <strain evidence="1">MA453B</strain>
    </source>
</reference>
<feature type="non-terminal residue" evidence="1">
    <location>
        <position position="142"/>
    </location>
</feature>
<organism evidence="1 2">
    <name type="scientific">Dentiscutata erythropus</name>
    <dbReference type="NCBI Taxonomy" id="1348616"/>
    <lineage>
        <taxon>Eukaryota</taxon>
        <taxon>Fungi</taxon>
        <taxon>Fungi incertae sedis</taxon>
        <taxon>Mucoromycota</taxon>
        <taxon>Glomeromycotina</taxon>
        <taxon>Glomeromycetes</taxon>
        <taxon>Diversisporales</taxon>
        <taxon>Gigasporaceae</taxon>
        <taxon>Dentiscutata</taxon>
    </lineage>
</organism>
<gene>
    <name evidence="1" type="ORF">DERYTH_LOCUS22381</name>
</gene>
<keyword evidence="2" id="KW-1185">Reference proteome</keyword>
<proteinExistence type="predicted"/>
<dbReference type="Proteomes" id="UP000789405">
    <property type="component" value="Unassembled WGS sequence"/>
</dbReference>
<accession>A0A9N9JTY9</accession>